<evidence type="ECO:0000313" key="2">
    <source>
        <dbReference type="Proteomes" id="UP001510562"/>
    </source>
</evidence>
<organism evidence="1 2">
    <name type="scientific">Clostridioides difficile ATCC 9689 = DSM 1296</name>
    <dbReference type="NCBI Taxonomy" id="1121308"/>
    <lineage>
        <taxon>Bacteria</taxon>
        <taxon>Bacillati</taxon>
        <taxon>Bacillota</taxon>
        <taxon>Clostridia</taxon>
        <taxon>Peptostreptococcales</taxon>
        <taxon>Peptostreptococcaceae</taxon>
        <taxon>Clostridioides</taxon>
    </lineage>
</organism>
<protein>
    <submittedName>
        <fullName evidence="1">Phage integrase</fullName>
    </submittedName>
</protein>
<gene>
    <name evidence="1" type="ORF">CDIF1296T_00321</name>
</gene>
<dbReference type="EMBL" id="CP011968">
    <property type="protein sequence ID" value="AKP41219.1"/>
    <property type="molecule type" value="Genomic_DNA"/>
</dbReference>
<sequence length="351" mass="41547">MSKIPAYKDEQRKSWYAGFYFTDFNGDKKKKIKRGFKTKKEALEFEREFLNKSKMSTDMNFESLVDEYMQDMSTRLKLTTIDIKKYLINLKILPFFRKLKINEITAKHIRKWQNELLQSDYSQTYIKTINNQLVAILNYAVKYYNLPSNPAHLAGSIGKKNADEMQFWTLDEFKKFMEFENKPEPRLAFEILFWAGLRLGELMALTPKDIFENKINIDKSYMKLNGEDIVSSPKTPKSKRIVPIPSFLYNNIKDYLSKLYDLKEDERIFKFAKSYLHKELDRCCKLSGIKRIRVHDLRHSHASLLVNMDVNILTIAERLGHEKAETTWNTYSHLYPNKQLEVAQKLDDLNI</sequence>
<keyword evidence="2" id="KW-1185">Reference proteome</keyword>
<evidence type="ECO:0000313" key="1">
    <source>
        <dbReference type="EMBL" id="AKP41219.1"/>
    </source>
</evidence>
<reference evidence="1 2" key="1">
    <citation type="journal article" date="2015" name="Genome Announc.">
        <title>Complete Genome Sequence of the Clostridium difficile Type Strain DSM 1296T.</title>
        <authorList>
            <person name="Riedel T."/>
            <person name="Bunk B."/>
            <person name="Wittmann J."/>
            <person name="Thurmer A."/>
            <person name="Sproer C."/>
            <person name="Gronow S."/>
            <person name="Liesegang H."/>
            <person name="Daniel R."/>
            <person name="Overmann J."/>
        </authorList>
    </citation>
    <scope>NUCLEOTIDE SEQUENCE [LARGE SCALE GENOMIC DNA]</scope>
    <source>
        <strain evidence="2">ATCC 9689 / DSM 1296 / BCRC 10642 / JCM 1296 / NCIMB 10666 / NCTC 11209 / 90556-M6S</strain>
    </source>
</reference>
<accession>A0AC59FV29</accession>
<name>A0AC59FV29_CLODI</name>
<proteinExistence type="predicted"/>
<dbReference type="Proteomes" id="UP001510562">
    <property type="component" value="Chromosome"/>
</dbReference>